<dbReference type="AlphaFoldDB" id="A0A0H3A5K4"/>
<dbReference type="InterPro" id="IPR020845">
    <property type="entry name" value="AMP-binding_CS"/>
</dbReference>
<organism evidence="5 6">
    <name type="scientific">Nitratidesulfovibrio vulgaris (strain DP4)</name>
    <name type="common">Desulfovibrio vulgaris</name>
    <dbReference type="NCBI Taxonomy" id="391774"/>
    <lineage>
        <taxon>Bacteria</taxon>
        <taxon>Pseudomonadati</taxon>
        <taxon>Thermodesulfobacteriota</taxon>
        <taxon>Desulfovibrionia</taxon>
        <taxon>Desulfovibrionales</taxon>
        <taxon>Desulfovibrionaceae</taxon>
        <taxon>Nitratidesulfovibrio</taxon>
    </lineage>
</organism>
<evidence type="ECO:0000256" key="2">
    <source>
        <dbReference type="ARBA" id="ARBA00022840"/>
    </source>
</evidence>
<dbReference type="GO" id="GO:0005524">
    <property type="term" value="F:ATP binding"/>
    <property type="evidence" value="ECO:0007669"/>
    <property type="project" value="UniProtKB-KW"/>
</dbReference>
<evidence type="ECO:0000256" key="3">
    <source>
        <dbReference type="ARBA" id="ARBA00024484"/>
    </source>
</evidence>
<dbReference type="CDD" id="cd05914">
    <property type="entry name" value="LC_FACL_like"/>
    <property type="match status" value="1"/>
</dbReference>
<keyword evidence="2" id="KW-0067">ATP-binding</keyword>
<proteinExistence type="predicted"/>
<dbReference type="PANTHER" id="PTHR43272:SF33">
    <property type="entry name" value="AMP-BINDING DOMAIN-CONTAINING PROTEIN-RELATED"/>
    <property type="match status" value="1"/>
</dbReference>
<dbReference type="HOGENOM" id="CLU_000022_59_9_7"/>
<dbReference type="RefSeq" id="WP_010940378.1">
    <property type="nucleotide sequence ID" value="NC_008751.1"/>
</dbReference>
<protein>
    <submittedName>
        <fullName evidence="5">AMP-dependent synthetase and ligase</fullName>
    </submittedName>
</protein>
<evidence type="ECO:0000256" key="1">
    <source>
        <dbReference type="ARBA" id="ARBA00022741"/>
    </source>
</evidence>
<dbReference type="Proteomes" id="UP000009173">
    <property type="component" value="Chromosome"/>
</dbReference>
<dbReference type="GO" id="GO:0004467">
    <property type="term" value="F:long-chain fatty acid-CoA ligase activity"/>
    <property type="evidence" value="ECO:0007669"/>
    <property type="project" value="UniProtKB-EC"/>
</dbReference>
<dbReference type="SMR" id="A0A0H3A5K4"/>
<name>A0A0H3A5K4_NITV4</name>
<dbReference type="EMBL" id="CP000527">
    <property type="protein sequence ID" value="ABM27287.1"/>
    <property type="molecule type" value="Genomic_DNA"/>
</dbReference>
<evidence type="ECO:0000259" key="4">
    <source>
        <dbReference type="Pfam" id="PF00501"/>
    </source>
</evidence>
<sequence length="564" mass="62137">MEELSLYTLRHVLERSAVLYADQPSLSQLGCEPLTFRDLHDHAEHLALWLRDNGVGTGDRVALLAENSPNWGIAYFAITGMGAIAVPILPEFHADAVQHILRHSEAKAVFVSERLFPKLEEGEGIADSLMCISMETFQSIAQGTTRDMLRELKSKGLREFRKLRDKAKRLANMADAAPAEDDVAAIIYTSGTTGHSKGVVLTHRNIVWDADAVKSIVKLGPGDRMLSILPLSHTYECTLGLVLPVLNGAHVHYMDKPPTARALLPAMAQVRPTAMLSVPLVIEKIFKTALLPKLTGSWLKQRLYAIPFVRRKLHALAGRKLLESFGGALRIFCIGGAGIAPDVERFLREANFPYAIGYGLTETAPLVAGSGPASTRLTSTGFTLDGVDIAIDAPDPATGEGEIIVRGPNVMREYYKAPQITASAFTPEGWFRTGDLGKFDADGYLYIKGRLKNVIIGPSGENIYPEEVEAIIHQSPFVLESLVFQQDGRLVARIHLDAARLDESFGDLPALKQREKIDALLETLRNEVNTKVSTFARLAKVIEQTEPFEKTPTHKIKRYLYVEQ</sequence>
<reference evidence="6" key="1">
    <citation type="journal article" date="2009" name="Environ. Microbiol.">
        <title>Contribution of mobile genetic elements to Desulfovibrio vulgaris genome plasticity.</title>
        <authorList>
            <person name="Walker C.B."/>
            <person name="Stolyar S."/>
            <person name="Chivian D."/>
            <person name="Pinel N."/>
            <person name="Gabster J.A."/>
            <person name="Dehal P.S."/>
            <person name="He Z."/>
            <person name="Yang Z.K."/>
            <person name="Yen H.C."/>
            <person name="Zhou J."/>
            <person name="Wall J.D."/>
            <person name="Hazen T.C."/>
            <person name="Arkin A.P."/>
            <person name="Stahl D.A."/>
        </authorList>
    </citation>
    <scope>NUCLEOTIDE SEQUENCE [LARGE SCALE GENOMIC DNA]</scope>
    <source>
        <strain evidence="6">DP4</strain>
    </source>
</reference>
<keyword evidence="5" id="KW-0436">Ligase</keyword>
<dbReference type="InterPro" id="IPR000873">
    <property type="entry name" value="AMP-dep_synth/lig_dom"/>
</dbReference>
<comment type="catalytic activity">
    <reaction evidence="3">
        <text>a long-chain fatty acid + ATP + CoA = a long-chain fatty acyl-CoA + AMP + diphosphate</text>
        <dbReference type="Rhea" id="RHEA:15421"/>
        <dbReference type="ChEBI" id="CHEBI:30616"/>
        <dbReference type="ChEBI" id="CHEBI:33019"/>
        <dbReference type="ChEBI" id="CHEBI:57287"/>
        <dbReference type="ChEBI" id="CHEBI:57560"/>
        <dbReference type="ChEBI" id="CHEBI:83139"/>
        <dbReference type="ChEBI" id="CHEBI:456215"/>
        <dbReference type="EC" id="6.2.1.3"/>
    </reaction>
    <physiologicalReaction direction="left-to-right" evidence="3">
        <dbReference type="Rhea" id="RHEA:15422"/>
    </physiologicalReaction>
</comment>
<dbReference type="PROSITE" id="PS00455">
    <property type="entry name" value="AMP_BINDING"/>
    <property type="match status" value="1"/>
</dbReference>
<dbReference type="Gene3D" id="3.30.300.30">
    <property type="match status" value="1"/>
</dbReference>
<evidence type="ECO:0000313" key="5">
    <source>
        <dbReference type="EMBL" id="ABM27287.1"/>
    </source>
</evidence>
<dbReference type="InterPro" id="IPR045851">
    <property type="entry name" value="AMP-bd_C_sf"/>
</dbReference>
<feature type="domain" description="AMP-dependent synthetase/ligase" evidence="4">
    <location>
        <begin position="14"/>
        <end position="415"/>
    </location>
</feature>
<keyword evidence="1" id="KW-0547">Nucleotide-binding</keyword>
<dbReference type="GO" id="GO:0016020">
    <property type="term" value="C:membrane"/>
    <property type="evidence" value="ECO:0007669"/>
    <property type="project" value="TreeGrafter"/>
</dbReference>
<dbReference type="InterPro" id="IPR042099">
    <property type="entry name" value="ANL_N_sf"/>
</dbReference>
<gene>
    <name evidence="5" type="ordered locus">Dvul_0263</name>
</gene>
<dbReference type="KEGG" id="dvl:Dvul_0263"/>
<accession>A0A0H3A5K4</accession>
<dbReference type="PANTHER" id="PTHR43272">
    <property type="entry name" value="LONG-CHAIN-FATTY-ACID--COA LIGASE"/>
    <property type="match status" value="1"/>
</dbReference>
<dbReference type="SUPFAM" id="SSF56801">
    <property type="entry name" value="Acetyl-CoA synthetase-like"/>
    <property type="match status" value="1"/>
</dbReference>
<dbReference type="Gene3D" id="3.40.50.12780">
    <property type="entry name" value="N-terminal domain of ligase-like"/>
    <property type="match status" value="1"/>
</dbReference>
<dbReference type="Pfam" id="PF00501">
    <property type="entry name" value="AMP-binding"/>
    <property type="match status" value="1"/>
</dbReference>
<evidence type="ECO:0000313" key="6">
    <source>
        <dbReference type="Proteomes" id="UP000009173"/>
    </source>
</evidence>